<protein>
    <submittedName>
        <fullName evidence="2">Uncharacterized protein</fullName>
    </submittedName>
</protein>
<gene>
    <name evidence="2" type="ORF">GCM10009416_14480</name>
</gene>
<evidence type="ECO:0000313" key="2">
    <source>
        <dbReference type="EMBL" id="GAA0576984.1"/>
    </source>
</evidence>
<dbReference type="Proteomes" id="UP001501588">
    <property type="component" value="Unassembled WGS sequence"/>
</dbReference>
<keyword evidence="1" id="KW-1133">Transmembrane helix</keyword>
<dbReference type="EMBL" id="BAAAFZ010000014">
    <property type="protein sequence ID" value="GAA0576984.1"/>
    <property type="molecule type" value="Genomic_DNA"/>
</dbReference>
<name>A0ABN1EXE4_9PROT</name>
<keyword evidence="1" id="KW-0472">Membrane</keyword>
<evidence type="ECO:0000256" key="1">
    <source>
        <dbReference type="SAM" id="Phobius"/>
    </source>
</evidence>
<keyword evidence="1" id="KW-0812">Transmembrane</keyword>
<organism evidence="2 3">
    <name type="scientific">Craurococcus roseus</name>
    <dbReference type="NCBI Taxonomy" id="77585"/>
    <lineage>
        <taxon>Bacteria</taxon>
        <taxon>Pseudomonadati</taxon>
        <taxon>Pseudomonadota</taxon>
        <taxon>Alphaproteobacteria</taxon>
        <taxon>Acetobacterales</taxon>
        <taxon>Acetobacteraceae</taxon>
        <taxon>Craurococcus</taxon>
    </lineage>
</organism>
<comment type="caution">
    <text evidence="2">The sequence shown here is derived from an EMBL/GenBank/DDBJ whole genome shotgun (WGS) entry which is preliminary data.</text>
</comment>
<sequence>MIIGKQTQFYTLWGVYTAVQFAAGSFGSGHKVVPGAALAVLLGVWAFNLGHLGFLLQCLKQINELRAALCHGLDQNDQQYGSKLKVALNDLQQGDFFWRFYRLRDGRGGYVMNSAVHFFIDACASLALIRRMGNPAPGVGTDFF</sequence>
<feature type="transmembrane region" description="Helical" evidence="1">
    <location>
        <begin position="7"/>
        <end position="26"/>
    </location>
</feature>
<reference evidence="2 3" key="1">
    <citation type="journal article" date="2019" name="Int. J. Syst. Evol. Microbiol.">
        <title>The Global Catalogue of Microorganisms (GCM) 10K type strain sequencing project: providing services to taxonomists for standard genome sequencing and annotation.</title>
        <authorList>
            <consortium name="The Broad Institute Genomics Platform"/>
            <consortium name="The Broad Institute Genome Sequencing Center for Infectious Disease"/>
            <person name="Wu L."/>
            <person name="Ma J."/>
        </authorList>
    </citation>
    <scope>NUCLEOTIDE SEQUENCE [LARGE SCALE GENOMIC DNA]</scope>
    <source>
        <strain evidence="2 3">JCM 9933</strain>
    </source>
</reference>
<evidence type="ECO:0000313" key="3">
    <source>
        <dbReference type="Proteomes" id="UP001501588"/>
    </source>
</evidence>
<proteinExistence type="predicted"/>
<feature type="transmembrane region" description="Helical" evidence="1">
    <location>
        <begin position="32"/>
        <end position="56"/>
    </location>
</feature>
<keyword evidence="3" id="KW-1185">Reference proteome</keyword>
<accession>A0ABN1EXE4</accession>